<dbReference type="AlphaFoldDB" id="A0A6J6ZFJ6"/>
<evidence type="ECO:0000313" key="1">
    <source>
        <dbReference type="EMBL" id="CAB4817838.1"/>
    </source>
</evidence>
<gene>
    <name evidence="1" type="ORF">UFOPK3037_01795</name>
</gene>
<reference evidence="1" key="1">
    <citation type="submission" date="2020-05" db="EMBL/GenBank/DDBJ databases">
        <authorList>
            <person name="Chiriac C."/>
            <person name="Salcher M."/>
            <person name="Ghai R."/>
            <person name="Kavagutti S V."/>
        </authorList>
    </citation>
    <scope>NUCLEOTIDE SEQUENCE</scope>
</reference>
<organism evidence="1">
    <name type="scientific">freshwater metagenome</name>
    <dbReference type="NCBI Taxonomy" id="449393"/>
    <lineage>
        <taxon>unclassified sequences</taxon>
        <taxon>metagenomes</taxon>
        <taxon>ecological metagenomes</taxon>
    </lineage>
</organism>
<protein>
    <submittedName>
        <fullName evidence="1">Unannotated protein</fullName>
    </submittedName>
</protein>
<accession>A0A6J6ZFJ6</accession>
<dbReference type="EMBL" id="CAFAAO010000063">
    <property type="protein sequence ID" value="CAB4817838.1"/>
    <property type="molecule type" value="Genomic_DNA"/>
</dbReference>
<proteinExistence type="predicted"/>
<name>A0A6J6ZFJ6_9ZZZZ</name>
<sequence>MTDDRAEIMQRLRDTLMQETNELQPAHYQSLLNVTIFLDRLIWLIRRLMLTLNP</sequence>